<name>A0A1X7IMM8_9SPHI</name>
<organism evidence="2 3">
    <name type="scientific">Sphingobacterium psychroaquaticum</name>
    <dbReference type="NCBI Taxonomy" id="561061"/>
    <lineage>
        <taxon>Bacteria</taxon>
        <taxon>Pseudomonadati</taxon>
        <taxon>Bacteroidota</taxon>
        <taxon>Sphingobacteriia</taxon>
        <taxon>Sphingobacteriales</taxon>
        <taxon>Sphingobacteriaceae</taxon>
        <taxon>Sphingobacterium</taxon>
    </lineage>
</organism>
<feature type="domain" description="MobA/VirD2-like nuclease" evidence="1">
    <location>
        <begin position="17"/>
        <end position="151"/>
    </location>
</feature>
<proteinExistence type="predicted"/>
<dbReference type="Pfam" id="PF03432">
    <property type="entry name" value="Relaxase"/>
    <property type="match status" value="1"/>
</dbReference>
<dbReference type="InterPro" id="IPR005094">
    <property type="entry name" value="Endonuclease_MobA/VirD2"/>
</dbReference>
<evidence type="ECO:0000313" key="2">
    <source>
        <dbReference type="EMBL" id="SMG15960.1"/>
    </source>
</evidence>
<evidence type="ECO:0000259" key="1">
    <source>
        <dbReference type="Pfam" id="PF03432"/>
    </source>
</evidence>
<dbReference type="EMBL" id="FXAU01000001">
    <property type="protein sequence ID" value="SMG15960.1"/>
    <property type="molecule type" value="Genomic_DNA"/>
</dbReference>
<sequence length="413" mass="47082">MVARIKIGKSIRGILHYNEQKVSEGDARIIMASGFAIELDSLDFNGKLRRFQHLTELRPSVATNALHISLNFDVSEKLEDEKMQRIANRYMELLGFGNQPFLVYRHEDVSHQHIHIATVSIQADGTPINLHNIGRKRSEEARQTVEKEFRLFIAKSKKKKTHPPIKAIDVEKVNYGKTPTKRAISNVVSSVLEDYRFTSLPEYNAVLRQFNVVADRGAEDSEMYRKNGLIYSLLDENGNKVGVPLKASSFYHKPTLANIEKKYERNKDKREQFKKDIKNRLDDILLRYETVTKDTLKQELAKSGIFLLFRENQQGIIYGATYVDNVNHAVFNGSALGKNYSASAISKRLSNSDVPKNHFITPSFTSPYDGLSLDNGSADPAPSLGYVQDMLDTKDYTPSQTLRRRKKKNQNRL</sequence>
<dbReference type="Proteomes" id="UP000192980">
    <property type="component" value="Unassembled WGS sequence"/>
</dbReference>
<keyword evidence="3" id="KW-1185">Reference proteome</keyword>
<protein>
    <submittedName>
        <fullName evidence="2">Relaxase/Mobilisation nuclease domain-containing protein</fullName>
    </submittedName>
</protein>
<dbReference type="OrthoDB" id="915634at2"/>
<dbReference type="AlphaFoldDB" id="A0A1X7IMM8"/>
<gene>
    <name evidence="2" type="ORF">SAMN05660862_1009</name>
</gene>
<accession>A0A1X7IMM8</accession>
<evidence type="ECO:0000313" key="3">
    <source>
        <dbReference type="Proteomes" id="UP000192980"/>
    </source>
</evidence>
<reference evidence="2 3" key="1">
    <citation type="submission" date="2017-04" db="EMBL/GenBank/DDBJ databases">
        <authorList>
            <person name="Afonso C.L."/>
            <person name="Miller P.J."/>
            <person name="Scott M.A."/>
            <person name="Spackman E."/>
            <person name="Goraichik I."/>
            <person name="Dimitrov K.M."/>
            <person name="Suarez D.L."/>
            <person name="Swayne D.E."/>
        </authorList>
    </citation>
    <scope>NUCLEOTIDE SEQUENCE [LARGE SCALE GENOMIC DNA]</scope>
    <source>
        <strain evidence="2 3">DSM 22418</strain>
    </source>
</reference>
<dbReference type="STRING" id="561061.SAMN05660862_1009"/>
<dbReference type="RefSeq" id="WP_085471824.1">
    <property type="nucleotide sequence ID" value="NZ_FXAU01000001.1"/>
</dbReference>